<protein>
    <submittedName>
        <fullName evidence="1">Uncharacterized protein</fullName>
    </submittedName>
</protein>
<evidence type="ECO:0000313" key="1">
    <source>
        <dbReference type="EMBL" id="GJN56431.1"/>
    </source>
</evidence>
<reference evidence="1 2" key="1">
    <citation type="submission" date="2021-12" db="EMBL/GenBank/DDBJ databases">
        <title>Characterization of novel class B3 metallo-beta-lactamase from novel Pseudomonas species.</title>
        <authorList>
            <person name="Yamada K."/>
            <person name="Aoki K."/>
            <person name="Ishii Y."/>
        </authorList>
    </citation>
    <scope>NUCLEOTIDE SEQUENCE [LARGE SCALE GENOMIC DNA]</scope>
    <source>
        <strain evidence="1 2">TUM20286</strain>
    </source>
</reference>
<proteinExistence type="predicted"/>
<keyword evidence="2" id="KW-1185">Reference proteome</keyword>
<comment type="caution">
    <text evidence="1">The sequence shown here is derived from an EMBL/GenBank/DDBJ whole genome shotgun (WGS) entry which is preliminary data.</text>
</comment>
<dbReference type="EMBL" id="BQKM01000037">
    <property type="protein sequence ID" value="GJN56431.1"/>
    <property type="molecule type" value="Genomic_DNA"/>
</dbReference>
<evidence type="ECO:0000313" key="2">
    <source>
        <dbReference type="Proteomes" id="UP001054892"/>
    </source>
</evidence>
<organism evidence="1 2">
    <name type="scientific">Pseudomonas tohonis</name>
    <dbReference type="NCBI Taxonomy" id="2725477"/>
    <lineage>
        <taxon>Bacteria</taxon>
        <taxon>Pseudomonadati</taxon>
        <taxon>Pseudomonadota</taxon>
        <taxon>Gammaproteobacteria</taxon>
        <taxon>Pseudomonadales</taxon>
        <taxon>Pseudomonadaceae</taxon>
        <taxon>Pseudomonas</taxon>
    </lineage>
</organism>
<dbReference type="Proteomes" id="UP001054892">
    <property type="component" value="Unassembled WGS sequence"/>
</dbReference>
<name>A0ABQ4WAH9_9PSED</name>
<gene>
    <name evidence="1" type="ORF">TUM20286_61830</name>
</gene>
<accession>A0ABQ4WAH9</accession>
<sequence length="69" mass="7815">MNVEGAPYASDELRRIAEKIAQWRPTLPSDRIIAQVLDRAEAAGCEPETLAEKYLVHARDGLRLPWVQE</sequence>